<evidence type="ECO:0000313" key="7">
    <source>
        <dbReference type="EMBL" id="AOX03027.1"/>
    </source>
</evidence>
<evidence type="ECO:0000313" key="8">
    <source>
        <dbReference type="Proteomes" id="UP000177870"/>
    </source>
</evidence>
<keyword evidence="3" id="KW-0732">Signal</keyword>
<evidence type="ECO:0000259" key="6">
    <source>
        <dbReference type="Pfam" id="PF13458"/>
    </source>
</evidence>
<sequence>MYQNNETKLLGLSLMISLALVSGCLWWFKVTTSPLSILVSNNTSSDQTSIPNYLSEGDHILFSDSTTLEKQLGVEAVTAGNYDQAVVKFTESLDLHRDDPEALIYVNNARIGDKPSYTIAAVVSISDDINTAKDILRGVAQAQQEINQAGGIKGIPLKVLIANDDNNPEVAKKLALKLVSKPEILAVVGNFNSKVTQATADSYESGKLVTISPISTSVNLSGISDFVFRSVPNDLLAARALAKHMLQDLKQYNVAVFYNSQSESSQSLKSEFVTAVFLEGGRVVSEFDVSDQNFSAAKSFKQAINRGAQVLMLGADSSSLDQVLNVVQLNSKHRNSLGQQLVILAGNQVYSTKTLTVAGKDAKGMVLALPWHPLAKPGSEFPKTADQLWGIDVNWRTAMAYDAVQALSAAIRRNPSRTGVQQELSAPNFFARGAAAPIRFFPSGDRYQPVKLVTIEPSNSSSLEYEFVPIP</sequence>
<dbReference type="Pfam" id="PF13458">
    <property type="entry name" value="Peripla_BP_6"/>
    <property type="match status" value="1"/>
</dbReference>
<gene>
    <name evidence="7" type="ORF">BJP34_29480</name>
</gene>
<feature type="transmembrane region" description="Helical" evidence="5">
    <location>
        <begin position="9"/>
        <end position="28"/>
    </location>
</feature>
<keyword evidence="5" id="KW-0472">Membrane</keyword>
<dbReference type="PANTHER" id="PTHR30483:SF6">
    <property type="entry name" value="PERIPLASMIC BINDING PROTEIN OF ABC TRANSPORTER FOR NATURAL AMINO ACIDS"/>
    <property type="match status" value="1"/>
</dbReference>
<name>A0A1D8TZG1_9CYAN</name>
<keyword evidence="4" id="KW-0029">Amino-acid transport</keyword>
<feature type="domain" description="Leucine-binding protein" evidence="6">
    <location>
        <begin position="131"/>
        <end position="443"/>
    </location>
</feature>
<dbReference type="STRING" id="1458985.BJP34_29480"/>
<keyword evidence="2" id="KW-0813">Transport</keyword>
<comment type="similarity">
    <text evidence="1">Belongs to the leucine-binding protein family.</text>
</comment>
<dbReference type="CDD" id="cd06268">
    <property type="entry name" value="PBP1_ABC_transporter_LIVBP-like"/>
    <property type="match status" value="1"/>
</dbReference>
<dbReference type="AlphaFoldDB" id="A0A1D8TZG1"/>
<organism evidence="7 8">
    <name type="scientific">Moorena producens PAL-8-15-08-1</name>
    <dbReference type="NCBI Taxonomy" id="1458985"/>
    <lineage>
        <taxon>Bacteria</taxon>
        <taxon>Bacillati</taxon>
        <taxon>Cyanobacteriota</taxon>
        <taxon>Cyanophyceae</taxon>
        <taxon>Coleofasciculales</taxon>
        <taxon>Coleofasciculaceae</taxon>
        <taxon>Moorena</taxon>
    </lineage>
</organism>
<dbReference type="InterPro" id="IPR051010">
    <property type="entry name" value="BCAA_transport"/>
</dbReference>
<dbReference type="InterPro" id="IPR028081">
    <property type="entry name" value="Leu-bd"/>
</dbReference>
<proteinExistence type="inferred from homology"/>
<keyword evidence="5" id="KW-1133">Transmembrane helix</keyword>
<dbReference type="KEGG" id="mpro:BJP34_29480"/>
<keyword evidence="7" id="KW-0675">Receptor</keyword>
<dbReference type="SUPFAM" id="SSF53822">
    <property type="entry name" value="Periplasmic binding protein-like I"/>
    <property type="match status" value="1"/>
</dbReference>
<evidence type="ECO:0000256" key="2">
    <source>
        <dbReference type="ARBA" id="ARBA00022448"/>
    </source>
</evidence>
<dbReference type="PRINTS" id="PR00337">
    <property type="entry name" value="LEUILEVALBP"/>
</dbReference>
<evidence type="ECO:0000256" key="3">
    <source>
        <dbReference type="ARBA" id="ARBA00022729"/>
    </source>
</evidence>
<evidence type="ECO:0000256" key="4">
    <source>
        <dbReference type="ARBA" id="ARBA00022970"/>
    </source>
</evidence>
<dbReference type="InterPro" id="IPR000709">
    <property type="entry name" value="Leu_Ile_Val-bd"/>
</dbReference>
<keyword evidence="5" id="KW-0812">Transmembrane</keyword>
<dbReference type="OrthoDB" id="446586at2"/>
<dbReference type="InterPro" id="IPR028082">
    <property type="entry name" value="Peripla_BP_I"/>
</dbReference>
<reference evidence="8" key="1">
    <citation type="submission" date="2016-10" db="EMBL/GenBank/DDBJ databases">
        <title>Comparative genomics uncovers the prolific and rare metabolic potential of the cyanobacterial genus Moorea.</title>
        <authorList>
            <person name="Leao T."/>
            <person name="Castelao G."/>
            <person name="Korobeynikov A."/>
            <person name="Monroe E.A."/>
            <person name="Podell S."/>
            <person name="Glukhov E."/>
            <person name="Allen E."/>
            <person name="Gerwick W.H."/>
            <person name="Gerwick L."/>
        </authorList>
    </citation>
    <scope>NUCLEOTIDE SEQUENCE [LARGE SCALE GENOMIC DNA]</scope>
    <source>
        <strain evidence="8">PAL-8-15-08-1</strain>
    </source>
</reference>
<dbReference type="GO" id="GO:0006865">
    <property type="term" value="P:amino acid transport"/>
    <property type="evidence" value="ECO:0007669"/>
    <property type="project" value="UniProtKB-KW"/>
</dbReference>
<dbReference type="EMBL" id="CP017599">
    <property type="protein sequence ID" value="AOX03027.1"/>
    <property type="molecule type" value="Genomic_DNA"/>
</dbReference>
<dbReference type="Proteomes" id="UP000177870">
    <property type="component" value="Chromosome"/>
</dbReference>
<dbReference type="Gene3D" id="3.40.50.2300">
    <property type="match status" value="2"/>
</dbReference>
<accession>A0A1D8TZG1</accession>
<protein>
    <submittedName>
        <fullName evidence="7">Receptor ligand binding family protein</fullName>
    </submittedName>
</protein>
<evidence type="ECO:0000256" key="5">
    <source>
        <dbReference type="SAM" id="Phobius"/>
    </source>
</evidence>
<dbReference type="PANTHER" id="PTHR30483">
    <property type="entry name" value="LEUCINE-SPECIFIC-BINDING PROTEIN"/>
    <property type="match status" value="1"/>
</dbReference>
<evidence type="ECO:0000256" key="1">
    <source>
        <dbReference type="ARBA" id="ARBA00010062"/>
    </source>
</evidence>